<evidence type="ECO:0000256" key="6">
    <source>
        <dbReference type="SAM" id="Coils"/>
    </source>
</evidence>
<keyword evidence="6" id="KW-0175">Coiled coil</keyword>
<gene>
    <name evidence="8" type="ORF">K7432_002620</name>
</gene>
<feature type="compositionally biased region" description="Low complexity" evidence="7">
    <location>
        <begin position="79"/>
        <end position="88"/>
    </location>
</feature>
<evidence type="ECO:0000256" key="4">
    <source>
        <dbReference type="ARBA" id="ARBA00023163"/>
    </source>
</evidence>
<accession>A0ABR2X167</accession>
<dbReference type="Proteomes" id="UP001479436">
    <property type="component" value="Unassembled WGS sequence"/>
</dbReference>
<evidence type="ECO:0000256" key="2">
    <source>
        <dbReference type="ARBA" id="ARBA00022491"/>
    </source>
</evidence>
<evidence type="ECO:0000313" key="9">
    <source>
        <dbReference type="Proteomes" id="UP001479436"/>
    </source>
</evidence>
<keyword evidence="4" id="KW-0804">Transcription</keyword>
<evidence type="ECO:0000256" key="5">
    <source>
        <dbReference type="ARBA" id="ARBA00023242"/>
    </source>
</evidence>
<dbReference type="PANTHER" id="PTHR21964">
    <property type="entry name" value="BREAST CANCER METASTASIS-SUPPRESSOR 1"/>
    <property type="match status" value="1"/>
</dbReference>
<protein>
    <submittedName>
        <fullName evidence="8">Uncharacterized protein</fullName>
    </submittedName>
</protein>
<feature type="region of interest" description="Disordered" evidence="7">
    <location>
        <begin position="21"/>
        <end position="141"/>
    </location>
</feature>
<dbReference type="InterPro" id="IPR013907">
    <property type="entry name" value="Sds3"/>
</dbReference>
<sequence>MNGQEEPKIPHKTEDVQTILKETEVNNTSKTVDSSQKTLESSQAETKSQTTDHVNGDILSNSSVPNTPELSNSQMTPCSSRGGSPSPSTKDSLSEISEDSDSELSEASIGGSASSDESDAEKMSVTDGSDSSDDDNVKSLKRLHRDGMKRLIELNQEFETLKSRLMESKIEDLENEKKEILDGEHPEYREQQAQLEERLRKRRKVAEIRKEYRSFDIQNQYDGAKKQATDTLIAEKAILRQSFMDLIQRKKRLLQKEFNALEEQREESKVYGGVFVNHSSADPAPSGLKRLEAQQDLSVMRISSLLNTENEDDMSQANSYSDQERSQDMFVSFVKSRNLESYPCSSSQT</sequence>
<organism evidence="8 9">
    <name type="scientific">Basidiobolus ranarum</name>
    <dbReference type="NCBI Taxonomy" id="34480"/>
    <lineage>
        <taxon>Eukaryota</taxon>
        <taxon>Fungi</taxon>
        <taxon>Fungi incertae sedis</taxon>
        <taxon>Zoopagomycota</taxon>
        <taxon>Entomophthoromycotina</taxon>
        <taxon>Basidiobolomycetes</taxon>
        <taxon>Basidiobolales</taxon>
        <taxon>Basidiobolaceae</taxon>
        <taxon>Basidiobolus</taxon>
    </lineage>
</organism>
<dbReference type="EMBL" id="JASJQH010000072">
    <property type="protein sequence ID" value="KAK9767520.1"/>
    <property type="molecule type" value="Genomic_DNA"/>
</dbReference>
<feature type="compositionally biased region" description="Polar residues" evidence="7">
    <location>
        <begin position="25"/>
        <end position="78"/>
    </location>
</feature>
<dbReference type="SMART" id="SM01401">
    <property type="entry name" value="Sds3"/>
    <property type="match status" value="1"/>
</dbReference>
<dbReference type="Pfam" id="PF08598">
    <property type="entry name" value="Sds3"/>
    <property type="match status" value="1"/>
</dbReference>
<evidence type="ECO:0000256" key="7">
    <source>
        <dbReference type="SAM" id="MobiDB-lite"/>
    </source>
</evidence>
<comment type="subcellular location">
    <subcellularLocation>
        <location evidence="1">Nucleus</location>
    </subcellularLocation>
</comment>
<comment type="caution">
    <text evidence="8">The sequence shown here is derived from an EMBL/GenBank/DDBJ whole genome shotgun (WGS) entry which is preliminary data.</text>
</comment>
<keyword evidence="5" id="KW-0539">Nucleus</keyword>
<name>A0ABR2X167_9FUNG</name>
<keyword evidence="2" id="KW-0678">Repressor</keyword>
<evidence type="ECO:0000313" key="8">
    <source>
        <dbReference type="EMBL" id="KAK9767520.1"/>
    </source>
</evidence>
<keyword evidence="3" id="KW-0805">Transcription regulation</keyword>
<reference evidence="8 9" key="1">
    <citation type="submission" date="2023-04" db="EMBL/GenBank/DDBJ databases">
        <title>Genome of Basidiobolus ranarum AG-B5.</title>
        <authorList>
            <person name="Stajich J.E."/>
            <person name="Carter-House D."/>
            <person name="Gryganskyi A."/>
        </authorList>
    </citation>
    <scope>NUCLEOTIDE SEQUENCE [LARGE SCALE GENOMIC DNA]</scope>
    <source>
        <strain evidence="8 9">AG-B5</strain>
    </source>
</reference>
<keyword evidence="9" id="KW-1185">Reference proteome</keyword>
<proteinExistence type="predicted"/>
<evidence type="ECO:0000256" key="3">
    <source>
        <dbReference type="ARBA" id="ARBA00023015"/>
    </source>
</evidence>
<feature type="coiled-coil region" evidence="6">
    <location>
        <begin position="151"/>
        <end position="183"/>
    </location>
</feature>
<evidence type="ECO:0000256" key="1">
    <source>
        <dbReference type="ARBA" id="ARBA00004123"/>
    </source>
</evidence>